<comment type="caution">
    <text evidence="2">The sequence shown here is derived from an EMBL/GenBank/DDBJ whole genome shotgun (WGS) entry which is preliminary data.</text>
</comment>
<feature type="region of interest" description="Disordered" evidence="1">
    <location>
        <begin position="33"/>
        <end position="61"/>
    </location>
</feature>
<evidence type="ECO:0000313" key="2">
    <source>
        <dbReference type="EMBL" id="KAH9319328.1"/>
    </source>
</evidence>
<sequence length="61" mass="6769">ADLERGEWLERCRGGPTRLFHVIRLVESQGFESDMAASGGGTGGPPSQRPKIPVRRHQRVE</sequence>
<feature type="non-terminal residue" evidence="2">
    <location>
        <position position="1"/>
    </location>
</feature>
<dbReference type="Proteomes" id="UP000824469">
    <property type="component" value="Unassembled WGS sequence"/>
</dbReference>
<evidence type="ECO:0000256" key="1">
    <source>
        <dbReference type="SAM" id="MobiDB-lite"/>
    </source>
</evidence>
<dbReference type="AlphaFoldDB" id="A0AA38GCI5"/>
<name>A0AA38GCI5_TAXCH</name>
<dbReference type="EMBL" id="JAHRHJ020000004">
    <property type="protein sequence ID" value="KAH9319328.1"/>
    <property type="molecule type" value="Genomic_DNA"/>
</dbReference>
<feature type="compositionally biased region" description="Basic residues" evidence="1">
    <location>
        <begin position="52"/>
        <end position="61"/>
    </location>
</feature>
<keyword evidence="3" id="KW-1185">Reference proteome</keyword>
<protein>
    <submittedName>
        <fullName evidence="2">Uncharacterized protein</fullName>
    </submittedName>
</protein>
<gene>
    <name evidence="2" type="ORF">KI387_021097</name>
</gene>
<proteinExistence type="predicted"/>
<evidence type="ECO:0000313" key="3">
    <source>
        <dbReference type="Proteomes" id="UP000824469"/>
    </source>
</evidence>
<accession>A0AA38GCI5</accession>
<feature type="non-terminal residue" evidence="2">
    <location>
        <position position="61"/>
    </location>
</feature>
<organism evidence="2 3">
    <name type="scientific">Taxus chinensis</name>
    <name type="common">Chinese yew</name>
    <name type="synonym">Taxus wallichiana var. chinensis</name>
    <dbReference type="NCBI Taxonomy" id="29808"/>
    <lineage>
        <taxon>Eukaryota</taxon>
        <taxon>Viridiplantae</taxon>
        <taxon>Streptophyta</taxon>
        <taxon>Embryophyta</taxon>
        <taxon>Tracheophyta</taxon>
        <taxon>Spermatophyta</taxon>
        <taxon>Pinopsida</taxon>
        <taxon>Pinidae</taxon>
        <taxon>Conifers II</taxon>
        <taxon>Cupressales</taxon>
        <taxon>Taxaceae</taxon>
        <taxon>Taxus</taxon>
    </lineage>
</organism>
<reference evidence="2 3" key="1">
    <citation type="journal article" date="2021" name="Nat. Plants">
        <title>The Taxus genome provides insights into paclitaxel biosynthesis.</title>
        <authorList>
            <person name="Xiong X."/>
            <person name="Gou J."/>
            <person name="Liao Q."/>
            <person name="Li Y."/>
            <person name="Zhou Q."/>
            <person name="Bi G."/>
            <person name="Li C."/>
            <person name="Du R."/>
            <person name="Wang X."/>
            <person name="Sun T."/>
            <person name="Guo L."/>
            <person name="Liang H."/>
            <person name="Lu P."/>
            <person name="Wu Y."/>
            <person name="Zhang Z."/>
            <person name="Ro D.K."/>
            <person name="Shang Y."/>
            <person name="Huang S."/>
            <person name="Yan J."/>
        </authorList>
    </citation>
    <scope>NUCLEOTIDE SEQUENCE [LARGE SCALE GENOMIC DNA]</scope>
    <source>
        <strain evidence="2">Ta-2019</strain>
    </source>
</reference>